<evidence type="ECO:0000259" key="10">
    <source>
        <dbReference type="Pfam" id="PF00060"/>
    </source>
</evidence>
<feature type="domain" description="Ionotropic glutamate receptor C-terminal" evidence="10">
    <location>
        <begin position="68"/>
        <end position="333"/>
    </location>
</feature>
<feature type="transmembrane region" description="Helical" evidence="9">
    <location>
        <begin position="325"/>
        <end position="348"/>
    </location>
</feature>
<name>A0AAD8A910_DIPPU</name>
<feature type="transmembrane region" description="Helical" evidence="9">
    <location>
        <begin position="69"/>
        <end position="88"/>
    </location>
</feature>
<proteinExistence type="inferred from homology"/>
<gene>
    <name evidence="11" type="ORF">L9F63_014951</name>
</gene>
<keyword evidence="7" id="KW-0675">Receptor</keyword>
<keyword evidence="12" id="KW-1185">Reference proteome</keyword>
<protein>
    <recommendedName>
        <fullName evidence="10">Ionotropic glutamate receptor C-terminal domain-containing protein</fullName>
    </recommendedName>
</protein>
<keyword evidence="5 9" id="KW-1133">Transmembrane helix</keyword>
<feature type="transmembrane region" description="Helical" evidence="9">
    <location>
        <begin position="129"/>
        <end position="153"/>
    </location>
</feature>
<keyword evidence="8" id="KW-0325">Glycoprotein</keyword>
<reference evidence="11" key="1">
    <citation type="journal article" date="2023" name="IScience">
        <title>Live-bearing cockroach genome reveals convergent evolutionary mechanisms linked to viviparity in insects and beyond.</title>
        <authorList>
            <person name="Fouks B."/>
            <person name="Harrison M.C."/>
            <person name="Mikhailova A.A."/>
            <person name="Marchal E."/>
            <person name="English S."/>
            <person name="Carruthers M."/>
            <person name="Jennings E.C."/>
            <person name="Chiamaka E.L."/>
            <person name="Frigard R.A."/>
            <person name="Pippel M."/>
            <person name="Attardo G.M."/>
            <person name="Benoit J.B."/>
            <person name="Bornberg-Bauer E."/>
            <person name="Tobe S.S."/>
        </authorList>
    </citation>
    <scope>NUCLEOTIDE SEQUENCE</scope>
    <source>
        <strain evidence="11">Stay&amp;Tobe</strain>
    </source>
</reference>
<evidence type="ECO:0000256" key="7">
    <source>
        <dbReference type="ARBA" id="ARBA00023170"/>
    </source>
</evidence>
<dbReference type="PANTHER" id="PTHR42643:SF30">
    <property type="entry name" value="IONOTROPIC RECEPTOR 40A-RELATED"/>
    <property type="match status" value="1"/>
</dbReference>
<dbReference type="InterPro" id="IPR001320">
    <property type="entry name" value="Iontro_rcpt_C"/>
</dbReference>
<comment type="similarity">
    <text evidence="2">Belongs to the glutamate-gated ion channel (TC 1.A.10.1) family.</text>
</comment>
<evidence type="ECO:0000313" key="11">
    <source>
        <dbReference type="EMBL" id="KAJ9593498.1"/>
    </source>
</evidence>
<evidence type="ECO:0000256" key="1">
    <source>
        <dbReference type="ARBA" id="ARBA00004651"/>
    </source>
</evidence>
<evidence type="ECO:0000256" key="2">
    <source>
        <dbReference type="ARBA" id="ARBA00008685"/>
    </source>
</evidence>
<comment type="subcellular location">
    <subcellularLocation>
        <location evidence="1">Cell membrane</location>
        <topology evidence="1">Multi-pass membrane protein</topology>
    </subcellularLocation>
</comment>
<dbReference type="PANTHER" id="PTHR42643">
    <property type="entry name" value="IONOTROPIC RECEPTOR 20A-RELATED"/>
    <property type="match status" value="1"/>
</dbReference>
<dbReference type="GO" id="GO:0015276">
    <property type="term" value="F:ligand-gated monoatomic ion channel activity"/>
    <property type="evidence" value="ECO:0007669"/>
    <property type="project" value="InterPro"/>
</dbReference>
<sequence>MTHTSGHYHPDFETARPDYLIQGVVDDMDYIAKHFITFPHVFTQLRWYVPCPKKNFIHGHFYKVFEPTLWIFLFLMFIGSTLITVLIHKLSFEESKRSRSTSYNLYCIWAAITSVAAPEMPQTITRRIIFLMWICFSLVLSTIFQSFFTSFLIQPGVEKEISNILELFKSNLAIYSSNVTIFSWIVGLPDDFKDLINSPKINLKFTVNPFESFCKIEQSAMVAFDLDMNADFRTYYLKGLEPCSFAFYSHSMYFLNFETNSPYYEAYNSKLMQYFEGGLLDQLINKFNSSRLVPPQLLDNLRKKLRLDHGENDEFFVLNIQHLKYVFILLVCGNSVSFVVFIAEIIFFKIKTWFVSNN</sequence>
<comment type="caution">
    <text evidence="11">The sequence shown here is derived from an EMBL/GenBank/DDBJ whole genome shotgun (WGS) entry which is preliminary data.</text>
</comment>
<reference evidence="11" key="2">
    <citation type="submission" date="2023-05" db="EMBL/GenBank/DDBJ databases">
        <authorList>
            <person name="Fouks B."/>
        </authorList>
    </citation>
    <scope>NUCLEOTIDE SEQUENCE</scope>
    <source>
        <strain evidence="11">Stay&amp;Tobe</strain>
        <tissue evidence="11">Testes</tissue>
    </source>
</reference>
<dbReference type="GO" id="GO:0050906">
    <property type="term" value="P:detection of stimulus involved in sensory perception"/>
    <property type="evidence" value="ECO:0007669"/>
    <property type="project" value="UniProtKB-ARBA"/>
</dbReference>
<evidence type="ECO:0000256" key="9">
    <source>
        <dbReference type="SAM" id="Phobius"/>
    </source>
</evidence>
<keyword evidence="6 9" id="KW-0472">Membrane</keyword>
<evidence type="ECO:0000256" key="5">
    <source>
        <dbReference type="ARBA" id="ARBA00022989"/>
    </source>
</evidence>
<evidence type="ECO:0000256" key="4">
    <source>
        <dbReference type="ARBA" id="ARBA00022692"/>
    </source>
</evidence>
<accession>A0AAD8A910</accession>
<keyword evidence="4 9" id="KW-0812">Transmembrane</keyword>
<evidence type="ECO:0000313" key="12">
    <source>
        <dbReference type="Proteomes" id="UP001233999"/>
    </source>
</evidence>
<organism evidence="11 12">
    <name type="scientific">Diploptera punctata</name>
    <name type="common">Pacific beetle cockroach</name>
    <dbReference type="NCBI Taxonomy" id="6984"/>
    <lineage>
        <taxon>Eukaryota</taxon>
        <taxon>Metazoa</taxon>
        <taxon>Ecdysozoa</taxon>
        <taxon>Arthropoda</taxon>
        <taxon>Hexapoda</taxon>
        <taxon>Insecta</taxon>
        <taxon>Pterygota</taxon>
        <taxon>Neoptera</taxon>
        <taxon>Polyneoptera</taxon>
        <taxon>Dictyoptera</taxon>
        <taxon>Blattodea</taxon>
        <taxon>Blaberoidea</taxon>
        <taxon>Blaberidae</taxon>
        <taxon>Diplopterinae</taxon>
        <taxon>Diploptera</taxon>
    </lineage>
</organism>
<dbReference type="EMBL" id="JASPKZ010003434">
    <property type="protein sequence ID" value="KAJ9593498.1"/>
    <property type="molecule type" value="Genomic_DNA"/>
</dbReference>
<dbReference type="GO" id="GO:0005886">
    <property type="term" value="C:plasma membrane"/>
    <property type="evidence" value="ECO:0007669"/>
    <property type="project" value="UniProtKB-SubCell"/>
</dbReference>
<keyword evidence="3" id="KW-1003">Cell membrane</keyword>
<dbReference type="Gene3D" id="1.10.287.70">
    <property type="match status" value="1"/>
</dbReference>
<dbReference type="InterPro" id="IPR052192">
    <property type="entry name" value="Insect_Ionotropic_Sensory_Rcpt"/>
</dbReference>
<evidence type="ECO:0000256" key="6">
    <source>
        <dbReference type="ARBA" id="ARBA00023136"/>
    </source>
</evidence>
<evidence type="ECO:0000256" key="3">
    <source>
        <dbReference type="ARBA" id="ARBA00022475"/>
    </source>
</evidence>
<dbReference type="AlphaFoldDB" id="A0AAD8A910"/>
<dbReference type="Proteomes" id="UP001233999">
    <property type="component" value="Unassembled WGS sequence"/>
</dbReference>
<evidence type="ECO:0000256" key="8">
    <source>
        <dbReference type="ARBA" id="ARBA00023180"/>
    </source>
</evidence>
<dbReference type="Pfam" id="PF00060">
    <property type="entry name" value="Lig_chan"/>
    <property type="match status" value="1"/>
</dbReference>